<dbReference type="Gene3D" id="1.10.286.10">
    <property type="match status" value="1"/>
</dbReference>
<keyword evidence="5" id="KW-0862">Zinc</keyword>
<dbReference type="Gene3D" id="3.30.1130.10">
    <property type="match status" value="1"/>
</dbReference>
<comment type="catalytic activity">
    <reaction evidence="1 5">
        <text>GTP + H2O = 7,8-dihydroneopterin 3'-triphosphate + formate + H(+)</text>
        <dbReference type="Rhea" id="RHEA:17473"/>
        <dbReference type="ChEBI" id="CHEBI:15377"/>
        <dbReference type="ChEBI" id="CHEBI:15378"/>
        <dbReference type="ChEBI" id="CHEBI:15740"/>
        <dbReference type="ChEBI" id="CHEBI:37565"/>
        <dbReference type="ChEBI" id="CHEBI:58462"/>
        <dbReference type="EC" id="3.5.4.16"/>
    </reaction>
</comment>
<dbReference type="InterPro" id="IPR020602">
    <property type="entry name" value="GTP_CycHdrlase_I_dom"/>
</dbReference>
<evidence type="ECO:0000313" key="9">
    <source>
        <dbReference type="Proteomes" id="UP000597444"/>
    </source>
</evidence>
<comment type="caution">
    <text evidence="8">The sequence shown here is derived from an EMBL/GenBank/DDBJ whole genome shotgun (WGS) entry which is preliminary data.</text>
</comment>
<keyword evidence="4 5" id="KW-0378">Hydrolase</keyword>
<dbReference type="GO" id="GO:0005525">
    <property type="term" value="F:GTP binding"/>
    <property type="evidence" value="ECO:0007669"/>
    <property type="project" value="UniProtKB-KW"/>
</dbReference>
<dbReference type="RefSeq" id="WP_220207622.1">
    <property type="nucleotide sequence ID" value="NZ_BNJK01000001.1"/>
</dbReference>
<feature type="binding site" evidence="5">
    <location>
        <position position="104"/>
    </location>
    <ligand>
        <name>Zn(2+)</name>
        <dbReference type="ChEBI" id="CHEBI:29105"/>
    </ligand>
</feature>
<dbReference type="InterPro" id="IPR043134">
    <property type="entry name" value="GTP-CH-I_N"/>
</dbReference>
<dbReference type="Proteomes" id="UP000597444">
    <property type="component" value="Unassembled WGS sequence"/>
</dbReference>
<protein>
    <recommendedName>
        <fullName evidence="5">GTP cyclohydrolase 1</fullName>
        <ecNumber evidence="5">3.5.4.16</ecNumber>
    </recommendedName>
    <alternativeName>
        <fullName evidence="5">GTP cyclohydrolase I</fullName>
        <shortName evidence="5">GTP-CH-I</shortName>
    </alternativeName>
</protein>
<dbReference type="UniPathway" id="UPA00848">
    <property type="reaction ID" value="UER00151"/>
</dbReference>
<gene>
    <name evidence="5 8" type="primary">folE</name>
    <name evidence="8" type="ORF">KSF_070820</name>
</gene>
<dbReference type="GO" id="GO:0006730">
    <property type="term" value="P:one-carbon metabolic process"/>
    <property type="evidence" value="ECO:0007669"/>
    <property type="project" value="UniProtKB-UniRule"/>
</dbReference>
<evidence type="ECO:0000256" key="4">
    <source>
        <dbReference type="ARBA" id="ARBA00022801"/>
    </source>
</evidence>
<evidence type="ECO:0000256" key="5">
    <source>
        <dbReference type="HAMAP-Rule" id="MF_00223"/>
    </source>
</evidence>
<dbReference type="SUPFAM" id="SSF55620">
    <property type="entry name" value="Tetrahydrobiopterin biosynthesis enzymes-like"/>
    <property type="match status" value="1"/>
</dbReference>
<dbReference type="PANTHER" id="PTHR11109">
    <property type="entry name" value="GTP CYCLOHYDROLASE I"/>
    <property type="match status" value="1"/>
</dbReference>
<evidence type="ECO:0000256" key="6">
    <source>
        <dbReference type="SAM" id="MobiDB-lite"/>
    </source>
</evidence>
<dbReference type="InterPro" id="IPR001474">
    <property type="entry name" value="GTP_CycHdrlase_I"/>
</dbReference>
<feature type="domain" description="GTP cyclohydrolase I" evidence="7">
    <location>
        <begin position="40"/>
        <end position="207"/>
    </location>
</feature>
<feature type="binding site" evidence="5">
    <location>
        <position position="101"/>
    </location>
    <ligand>
        <name>Zn(2+)</name>
        <dbReference type="ChEBI" id="CHEBI:29105"/>
    </ligand>
</feature>
<reference evidence="8" key="1">
    <citation type="submission" date="2020-10" db="EMBL/GenBank/DDBJ databases">
        <title>Taxonomic study of unclassified bacteria belonging to the class Ktedonobacteria.</title>
        <authorList>
            <person name="Yabe S."/>
            <person name="Wang C.M."/>
            <person name="Zheng Y."/>
            <person name="Sakai Y."/>
            <person name="Cavaletti L."/>
            <person name="Monciardini P."/>
            <person name="Donadio S."/>
        </authorList>
    </citation>
    <scope>NUCLEOTIDE SEQUENCE</scope>
    <source>
        <strain evidence="8">ID150040</strain>
    </source>
</reference>
<dbReference type="GO" id="GO:0006729">
    <property type="term" value="P:tetrahydrobiopterin biosynthetic process"/>
    <property type="evidence" value="ECO:0007669"/>
    <property type="project" value="TreeGrafter"/>
</dbReference>
<dbReference type="Pfam" id="PF01227">
    <property type="entry name" value="GTP_cyclohydroI"/>
    <property type="match status" value="1"/>
</dbReference>
<dbReference type="GO" id="GO:0008270">
    <property type="term" value="F:zinc ion binding"/>
    <property type="evidence" value="ECO:0007669"/>
    <property type="project" value="UniProtKB-UniRule"/>
</dbReference>
<dbReference type="GO" id="GO:0003934">
    <property type="term" value="F:GTP cyclohydrolase I activity"/>
    <property type="evidence" value="ECO:0007669"/>
    <property type="project" value="UniProtKB-UniRule"/>
</dbReference>
<dbReference type="GO" id="GO:0046654">
    <property type="term" value="P:tetrahydrofolate biosynthetic process"/>
    <property type="evidence" value="ECO:0007669"/>
    <property type="project" value="UniProtKB-UniRule"/>
</dbReference>
<comment type="pathway">
    <text evidence="2 5">Cofactor biosynthesis; 7,8-dihydroneopterin triphosphate biosynthesis; 7,8-dihydroneopterin triphosphate from GTP: step 1/1.</text>
</comment>
<dbReference type="GO" id="GO:0005737">
    <property type="term" value="C:cytoplasm"/>
    <property type="evidence" value="ECO:0007669"/>
    <property type="project" value="TreeGrafter"/>
</dbReference>
<sequence length="208" mass="23542">MTLSMDHIRSNGHTNGHLKKVEPPSSPQKVDYPRLLELGRELLLAIGEDPEREGLLETPRRWADSWREFIEYDPGTTDTVFETSTADQMVTVSGMRVSSLCEHHLLPFWCDVAIGYIADGKVLGLSKFARIAHQFAHQLQLQERLGQQIADEVSRITGTENVAVVLKGEHLCMTTRGIRTPGTMTSSVMRGVFRDEYETRMEFLRLIS</sequence>
<evidence type="ECO:0000259" key="7">
    <source>
        <dbReference type="Pfam" id="PF01227"/>
    </source>
</evidence>
<dbReference type="HAMAP" id="MF_00223">
    <property type="entry name" value="FolE"/>
    <property type="match status" value="1"/>
</dbReference>
<name>A0A8J3IK40_9CHLR</name>
<keyword evidence="3 5" id="KW-0554">One-carbon metabolism</keyword>
<keyword evidence="5" id="KW-0342">GTP-binding</keyword>
<keyword evidence="5" id="KW-0479">Metal-binding</keyword>
<evidence type="ECO:0000313" key="8">
    <source>
        <dbReference type="EMBL" id="GHO97034.1"/>
    </source>
</evidence>
<accession>A0A8J3IK40</accession>
<keyword evidence="5" id="KW-0547">Nucleotide-binding</keyword>
<feature type="region of interest" description="Disordered" evidence="6">
    <location>
        <begin position="1"/>
        <end position="30"/>
    </location>
</feature>
<keyword evidence="9" id="KW-1185">Reference proteome</keyword>
<proteinExistence type="inferred from homology"/>
<dbReference type="EMBL" id="BNJK01000001">
    <property type="protein sequence ID" value="GHO97034.1"/>
    <property type="molecule type" value="Genomic_DNA"/>
</dbReference>
<dbReference type="FunFam" id="3.30.1130.10:FF:000001">
    <property type="entry name" value="GTP cyclohydrolase 1"/>
    <property type="match status" value="1"/>
</dbReference>
<evidence type="ECO:0000256" key="1">
    <source>
        <dbReference type="ARBA" id="ARBA00001052"/>
    </source>
</evidence>
<organism evidence="8 9">
    <name type="scientific">Reticulibacter mediterranei</name>
    <dbReference type="NCBI Taxonomy" id="2778369"/>
    <lineage>
        <taxon>Bacteria</taxon>
        <taxon>Bacillati</taxon>
        <taxon>Chloroflexota</taxon>
        <taxon>Ktedonobacteria</taxon>
        <taxon>Ktedonobacterales</taxon>
        <taxon>Reticulibacteraceae</taxon>
        <taxon>Reticulibacter</taxon>
    </lineage>
</organism>
<evidence type="ECO:0000256" key="2">
    <source>
        <dbReference type="ARBA" id="ARBA00005080"/>
    </source>
</evidence>
<comment type="subunit">
    <text evidence="5">Homopolymer.</text>
</comment>
<dbReference type="NCBIfam" id="NF006826">
    <property type="entry name" value="PRK09347.1-3"/>
    <property type="match status" value="1"/>
</dbReference>
<dbReference type="InterPro" id="IPR043133">
    <property type="entry name" value="GTP-CH-I_C/QueF"/>
</dbReference>
<dbReference type="EC" id="3.5.4.16" evidence="5"/>
<dbReference type="AlphaFoldDB" id="A0A8J3IK40"/>
<comment type="similarity">
    <text evidence="5">Belongs to the GTP cyclohydrolase I family.</text>
</comment>
<dbReference type="PANTHER" id="PTHR11109:SF7">
    <property type="entry name" value="GTP CYCLOHYDROLASE 1"/>
    <property type="match status" value="1"/>
</dbReference>
<feature type="binding site" evidence="5">
    <location>
        <position position="172"/>
    </location>
    <ligand>
        <name>Zn(2+)</name>
        <dbReference type="ChEBI" id="CHEBI:29105"/>
    </ligand>
</feature>
<evidence type="ECO:0000256" key="3">
    <source>
        <dbReference type="ARBA" id="ARBA00022563"/>
    </source>
</evidence>